<evidence type="ECO:0000256" key="1">
    <source>
        <dbReference type="SAM" id="MobiDB-lite"/>
    </source>
</evidence>
<evidence type="ECO:0008006" key="4">
    <source>
        <dbReference type="Google" id="ProtNLM"/>
    </source>
</evidence>
<dbReference type="SUPFAM" id="SSF55811">
    <property type="entry name" value="Nudix"/>
    <property type="match status" value="1"/>
</dbReference>
<reference evidence="2 3" key="1">
    <citation type="journal article" date="2021" name="BMC Genomics">
        <title>Datura genome reveals duplications of psychoactive alkaloid biosynthetic genes and high mutation rate following tissue culture.</title>
        <authorList>
            <person name="Rajewski A."/>
            <person name="Carter-House D."/>
            <person name="Stajich J."/>
            <person name="Litt A."/>
        </authorList>
    </citation>
    <scope>NUCLEOTIDE SEQUENCE [LARGE SCALE GENOMIC DNA]</scope>
    <source>
        <strain evidence="2">AR-01</strain>
    </source>
</reference>
<proteinExistence type="predicted"/>
<name>A0ABS8VEV3_DATST</name>
<evidence type="ECO:0000313" key="3">
    <source>
        <dbReference type="Proteomes" id="UP000823775"/>
    </source>
</evidence>
<dbReference type="Proteomes" id="UP000823775">
    <property type="component" value="Unassembled WGS sequence"/>
</dbReference>
<sequence length="125" mass="13903">MTNTLETKTRIQNPSSAQNPSALPEFLCSGGWENDETVKETAFREAIEEDGVRGDLVPTAHHSWTSSITSLPNSKYQQTAAPQPRPPFVVRPLLSTRRRQRRPRPFVPSSLPCSTSQRPAASHSH</sequence>
<organism evidence="2 3">
    <name type="scientific">Datura stramonium</name>
    <name type="common">Jimsonweed</name>
    <name type="synonym">Common thornapple</name>
    <dbReference type="NCBI Taxonomy" id="4076"/>
    <lineage>
        <taxon>Eukaryota</taxon>
        <taxon>Viridiplantae</taxon>
        <taxon>Streptophyta</taxon>
        <taxon>Embryophyta</taxon>
        <taxon>Tracheophyta</taxon>
        <taxon>Spermatophyta</taxon>
        <taxon>Magnoliopsida</taxon>
        <taxon>eudicotyledons</taxon>
        <taxon>Gunneridae</taxon>
        <taxon>Pentapetalae</taxon>
        <taxon>asterids</taxon>
        <taxon>lamiids</taxon>
        <taxon>Solanales</taxon>
        <taxon>Solanaceae</taxon>
        <taxon>Solanoideae</taxon>
        <taxon>Datureae</taxon>
        <taxon>Datura</taxon>
    </lineage>
</organism>
<evidence type="ECO:0000313" key="2">
    <source>
        <dbReference type="EMBL" id="MCD9644740.1"/>
    </source>
</evidence>
<gene>
    <name evidence="2" type="ORF">HAX54_033162</name>
</gene>
<dbReference type="Gene3D" id="3.90.79.10">
    <property type="entry name" value="Nucleoside Triphosphate Pyrophosphohydrolase"/>
    <property type="match status" value="1"/>
</dbReference>
<feature type="region of interest" description="Disordered" evidence="1">
    <location>
        <begin position="65"/>
        <end position="125"/>
    </location>
</feature>
<protein>
    <recommendedName>
        <fullName evidence="4">Nudix hydrolase domain-containing protein</fullName>
    </recommendedName>
</protein>
<dbReference type="InterPro" id="IPR015797">
    <property type="entry name" value="NUDIX_hydrolase-like_dom_sf"/>
</dbReference>
<dbReference type="EMBL" id="JACEIK010004238">
    <property type="protein sequence ID" value="MCD9644740.1"/>
    <property type="molecule type" value="Genomic_DNA"/>
</dbReference>
<dbReference type="InterPro" id="IPR020084">
    <property type="entry name" value="NUDIX_hydrolase_CS"/>
</dbReference>
<feature type="compositionally biased region" description="Polar residues" evidence="1">
    <location>
        <begin position="65"/>
        <end position="81"/>
    </location>
</feature>
<dbReference type="PROSITE" id="PS00893">
    <property type="entry name" value="NUDIX_BOX"/>
    <property type="match status" value="1"/>
</dbReference>
<feature type="compositionally biased region" description="Polar residues" evidence="1">
    <location>
        <begin position="1"/>
        <end position="21"/>
    </location>
</feature>
<feature type="region of interest" description="Disordered" evidence="1">
    <location>
        <begin position="1"/>
        <end position="27"/>
    </location>
</feature>
<accession>A0ABS8VEV3</accession>
<keyword evidence="3" id="KW-1185">Reference proteome</keyword>
<comment type="caution">
    <text evidence="2">The sequence shown here is derived from an EMBL/GenBank/DDBJ whole genome shotgun (WGS) entry which is preliminary data.</text>
</comment>